<evidence type="ECO:0008006" key="4">
    <source>
        <dbReference type="Google" id="ProtNLM"/>
    </source>
</evidence>
<evidence type="ECO:0000256" key="1">
    <source>
        <dbReference type="SAM" id="MobiDB-lite"/>
    </source>
</evidence>
<accession>A0A834Y8B7</accession>
<dbReference type="OrthoDB" id="2668416at2759"/>
<feature type="compositionally biased region" description="Basic and acidic residues" evidence="1">
    <location>
        <begin position="1"/>
        <end position="14"/>
    </location>
</feature>
<dbReference type="Proteomes" id="UP000639338">
    <property type="component" value="Unassembled WGS sequence"/>
</dbReference>
<reference evidence="2 3" key="1">
    <citation type="submission" date="2020-08" db="EMBL/GenBank/DDBJ databases">
        <title>Aphidius gifuensis genome sequencing and assembly.</title>
        <authorList>
            <person name="Du Z."/>
        </authorList>
    </citation>
    <scope>NUCLEOTIDE SEQUENCE [LARGE SCALE GENOMIC DNA]</scope>
    <source>
        <strain evidence="2">YNYX2018</strain>
        <tissue evidence="2">Adults</tissue>
    </source>
</reference>
<dbReference type="AlphaFoldDB" id="A0A834Y8B7"/>
<dbReference type="EMBL" id="JACMRX010000001">
    <property type="protein sequence ID" value="KAF7998542.1"/>
    <property type="molecule type" value="Genomic_DNA"/>
</dbReference>
<comment type="caution">
    <text evidence="2">The sequence shown here is derived from an EMBL/GenBank/DDBJ whole genome shotgun (WGS) entry which is preliminary data.</text>
</comment>
<protein>
    <recommendedName>
        <fullName evidence="4">Nuclease HARBI1</fullName>
    </recommendedName>
</protein>
<keyword evidence="3" id="KW-1185">Reference proteome</keyword>
<proteinExistence type="predicted"/>
<name>A0A834Y8B7_APHGI</name>
<evidence type="ECO:0000313" key="2">
    <source>
        <dbReference type="EMBL" id="KAF7998542.1"/>
    </source>
</evidence>
<gene>
    <name evidence="2" type="ORF">HCN44_010950</name>
</gene>
<sequence length="150" mass="17970">MSRSEKEKLHRESSGEAAVPIPTNREENATAAVSTRGDDEVDLPRRVIPKINNYIELCVHRYDNELFRSHFRLKRRYTYQFIDRFQRTDFLRNNEPMVRAITHERAFLLILMYLANTETFREISDRFDITMSSAHRVLRVTLNFYNFTYS</sequence>
<organism evidence="2 3">
    <name type="scientific">Aphidius gifuensis</name>
    <name type="common">Parasitoid wasp</name>
    <dbReference type="NCBI Taxonomy" id="684658"/>
    <lineage>
        <taxon>Eukaryota</taxon>
        <taxon>Metazoa</taxon>
        <taxon>Ecdysozoa</taxon>
        <taxon>Arthropoda</taxon>
        <taxon>Hexapoda</taxon>
        <taxon>Insecta</taxon>
        <taxon>Pterygota</taxon>
        <taxon>Neoptera</taxon>
        <taxon>Endopterygota</taxon>
        <taxon>Hymenoptera</taxon>
        <taxon>Apocrita</taxon>
        <taxon>Ichneumonoidea</taxon>
        <taxon>Braconidae</taxon>
        <taxon>Aphidiinae</taxon>
        <taxon>Aphidius</taxon>
    </lineage>
</organism>
<evidence type="ECO:0000313" key="3">
    <source>
        <dbReference type="Proteomes" id="UP000639338"/>
    </source>
</evidence>
<feature type="region of interest" description="Disordered" evidence="1">
    <location>
        <begin position="1"/>
        <end position="37"/>
    </location>
</feature>